<dbReference type="OrthoDB" id="3293471at2"/>
<dbReference type="AlphaFoldDB" id="A0A327Z9B8"/>
<organism evidence="2 3">
    <name type="scientific">Actinoplanes lutulentus</name>
    <dbReference type="NCBI Taxonomy" id="1287878"/>
    <lineage>
        <taxon>Bacteria</taxon>
        <taxon>Bacillati</taxon>
        <taxon>Actinomycetota</taxon>
        <taxon>Actinomycetes</taxon>
        <taxon>Micromonosporales</taxon>
        <taxon>Micromonosporaceae</taxon>
        <taxon>Actinoplanes</taxon>
    </lineage>
</organism>
<dbReference type="InterPro" id="IPR018649">
    <property type="entry name" value="SHOCT"/>
</dbReference>
<evidence type="ECO:0000313" key="3">
    <source>
        <dbReference type="Proteomes" id="UP000249341"/>
    </source>
</evidence>
<accession>A0A327Z9B8</accession>
<sequence>MGLFSEKGDARARAERAGIDVIGALAVGHMVDGGASVYLLVFPDRLELVSTGQMGFRTGAGRSVIALGDVSGAAVRDGLFRGILLIAVGGNTVEFSTGKAAAGHLCRVIEERLAAGPVENPLLRNLAELHAAGLLTDAEYEAKRAGLL</sequence>
<evidence type="ECO:0000313" key="2">
    <source>
        <dbReference type="EMBL" id="RAK35670.1"/>
    </source>
</evidence>
<protein>
    <submittedName>
        <fullName evidence="2">Putative oligomerization/nucleic acid binding protein</fullName>
    </submittedName>
</protein>
<evidence type="ECO:0000259" key="1">
    <source>
        <dbReference type="Pfam" id="PF09851"/>
    </source>
</evidence>
<dbReference type="EMBL" id="QLMJ01000009">
    <property type="protein sequence ID" value="RAK35670.1"/>
    <property type="molecule type" value="Genomic_DNA"/>
</dbReference>
<gene>
    <name evidence="2" type="ORF">B0I29_109144</name>
</gene>
<comment type="caution">
    <text evidence="2">The sequence shown here is derived from an EMBL/GenBank/DDBJ whole genome shotgun (WGS) entry which is preliminary data.</text>
</comment>
<dbReference type="Pfam" id="PF09851">
    <property type="entry name" value="SHOCT"/>
    <property type="match status" value="1"/>
</dbReference>
<reference evidence="2 3" key="1">
    <citation type="submission" date="2018-06" db="EMBL/GenBank/DDBJ databases">
        <title>Genomic Encyclopedia of Type Strains, Phase III (KMG-III): the genomes of soil and plant-associated and newly described type strains.</title>
        <authorList>
            <person name="Whitman W."/>
        </authorList>
    </citation>
    <scope>NUCLEOTIDE SEQUENCE [LARGE SCALE GENOMIC DNA]</scope>
    <source>
        <strain evidence="2 3">CGMCC 4.7090</strain>
    </source>
</reference>
<feature type="domain" description="SHOCT" evidence="1">
    <location>
        <begin position="123"/>
        <end position="148"/>
    </location>
</feature>
<keyword evidence="3" id="KW-1185">Reference proteome</keyword>
<dbReference type="RefSeq" id="WP_111650682.1">
    <property type="nucleotide sequence ID" value="NZ_JACHWI010000006.1"/>
</dbReference>
<dbReference type="Proteomes" id="UP000249341">
    <property type="component" value="Unassembled WGS sequence"/>
</dbReference>
<proteinExistence type="predicted"/>
<name>A0A327Z9B8_9ACTN</name>